<dbReference type="AlphaFoldDB" id="A0A8T8K652"/>
<dbReference type="EMBL" id="CP058560">
    <property type="protein sequence ID" value="QUH24024.1"/>
    <property type="molecule type" value="Genomic_DNA"/>
</dbReference>
<reference evidence="4" key="1">
    <citation type="submission" date="2020-07" db="EMBL/GenBank/DDBJ databases">
        <title>Methanobacterium. sp. MethCan genome.</title>
        <authorList>
            <person name="Postec A."/>
            <person name="Quemeneur M."/>
        </authorList>
    </citation>
    <scope>NUCLEOTIDE SEQUENCE</scope>
    <source>
        <strain evidence="4">MethCAN</strain>
    </source>
</reference>
<dbReference type="PANTHER" id="PTHR43637">
    <property type="entry name" value="UPF0273 PROTEIN TM_0370"/>
    <property type="match status" value="1"/>
</dbReference>
<evidence type="ECO:0000256" key="1">
    <source>
        <dbReference type="ARBA" id="ARBA00022741"/>
    </source>
</evidence>
<dbReference type="RefSeq" id="WP_211532981.1">
    <property type="nucleotide sequence ID" value="NZ_CP058560.1"/>
</dbReference>
<dbReference type="SUPFAM" id="SSF52540">
    <property type="entry name" value="P-loop containing nucleoside triphosphate hydrolases"/>
    <property type="match status" value="1"/>
</dbReference>
<gene>
    <name evidence="4" type="ORF">HYG87_09770</name>
</gene>
<dbReference type="Gene3D" id="3.40.50.300">
    <property type="entry name" value="P-loop containing nucleotide triphosphate hydrolases"/>
    <property type="match status" value="1"/>
</dbReference>
<keyword evidence="1" id="KW-0547">Nucleotide-binding</keyword>
<dbReference type="GeneID" id="64821053"/>
<proteinExistence type="predicted"/>
<evidence type="ECO:0000256" key="2">
    <source>
        <dbReference type="ARBA" id="ARBA00022840"/>
    </source>
</evidence>
<dbReference type="Proteomes" id="UP000681041">
    <property type="component" value="Chromosome"/>
</dbReference>
<sequence>MILRIPSGIPGLDVLTAGDGVGGIPENTVTLVYGPPKVGKSIFCYQFMYNGLLQGEPCLYITADYGIKQFQQNTRDFGWELDTYFHEESLYLIDAISSVSGNKIMDTPTYLSSSVHNPTDIMVKLGVGTRFISGKSPRFRSVLDSLTTLMAFNQEMLIVRVLTAYIMRIKEDGGTAVVTYTQGTADDKVETMLKAIVDNIIHLDGEKIVIEAMVGTGRKESTYQITEQGIAIDKSE</sequence>
<protein>
    <submittedName>
        <fullName evidence="4">ATPase</fullName>
    </submittedName>
</protein>
<keyword evidence="5" id="KW-1185">Reference proteome</keyword>
<evidence type="ECO:0000313" key="4">
    <source>
        <dbReference type="EMBL" id="QUH24024.1"/>
    </source>
</evidence>
<dbReference type="PROSITE" id="PS51146">
    <property type="entry name" value="KAIC"/>
    <property type="match status" value="1"/>
</dbReference>
<dbReference type="OrthoDB" id="27015at2157"/>
<accession>A0A8T8K652</accession>
<dbReference type="GO" id="GO:0005524">
    <property type="term" value="F:ATP binding"/>
    <property type="evidence" value="ECO:0007669"/>
    <property type="project" value="UniProtKB-KW"/>
</dbReference>
<dbReference type="InterPro" id="IPR027417">
    <property type="entry name" value="P-loop_NTPase"/>
</dbReference>
<dbReference type="KEGG" id="meme:HYG87_09770"/>
<feature type="domain" description="KaiC" evidence="3">
    <location>
        <begin position="3"/>
        <end position="236"/>
    </location>
</feature>
<name>A0A8T8K652_9EURY</name>
<dbReference type="PANTHER" id="PTHR43637:SF3">
    <property type="entry name" value="FLAGELLA-RELATED PROTEIN H-RELATED"/>
    <property type="match status" value="1"/>
</dbReference>
<keyword evidence="2" id="KW-0067">ATP-binding</keyword>
<dbReference type="InterPro" id="IPR014774">
    <property type="entry name" value="KaiC-like_dom"/>
</dbReference>
<organism evidence="4 5">
    <name type="scientific">Methanobacterium alkalithermotolerans</name>
    <dbReference type="NCBI Taxonomy" id="2731220"/>
    <lineage>
        <taxon>Archaea</taxon>
        <taxon>Methanobacteriati</taxon>
        <taxon>Methanobacteriota</taxon>
        <taxon>Methanomada group</taxon>
        <taxon>Methanobacteria</taxon>
        <taxon>Methanobacteriales</taxon>
        <taxon>Methanobacteriaceae</taxon>
        <taxon>Methanobacterium</taxon>
    </lineage>
</organism>
<evidence type="ECO:0000259" key="3">
    <source>
        <dbReference type="PROSITE" id="PS51146"/>
    </source>
</evidence>
<dbReference type="Pfam" id="PF06745">
    <property type="entry name" value="ATPase"/>
    <property type="match status" value="1"/>
</dbReference>
<evidence type="ECO:0000313" key="5">
    <source>
        <dbReference type="Proteomes" id="UP000681041"/>
    </source>
</evidence>
<dbReference type="InterPro" id="IPR010624">
    <property type="entry name" value="KaiC_dom"/>
</dbReference>